<dbReference type="InterPro" id="IPR032979">
    <property type="entry name" value="ENGase"/>
</dbReference>
<dbReference type="GO" id="GO:0005829">
    <property type="term" value="C:cytosol"/>
    <property type="evidence" value="ECO:0007669"/>
    <property type="project" value="UniProtKB-SubCell"/>
</dbReference>
<reference evidence="2" key="1">
    <citation type="submission" date="2023-11" db="EMBL/GenBank/DDBJ databases">
        <authorList>
            <person name="Alioto T."/>
            <person name="Alioto T."/>
            <person name="Gomez Garrido J."/>
        </authorList>
    </citation>
    <scope>NUCLEOTIDE SEQUENCE</scope>
</reference>
<feature type="domain" description="Cytosolic endo-beta-N-acetylglucosaminidase TIM barrel" evidence="1">
    <location>
        <begin position="66"/>
        <end position="384"/>
    </location>
</feature>
<keyword evidence="2" id="KW-0378">Hydrolase</keyword>
<dbReference type="Pfam" id="PF03644">
    <property type="entry name" value="Glyco_hydro_85"/>
    <property type="match status" value="1"/>
</dbReference>
<evidence type="ECO:0000259" key="1">
    <source>
        <dbReference type="Pfam" id="PF03644"/>
    </source>
</evidence>
<dbReference type="Gene3D" id="3.20.20.80">
    <property type="entry name" value="Glycosidases"/>
    <property type="match status" value="1"/>
</dbReference>
<dbReference type="Proteomes" id="UP001296104">
    <property type="component" value="Unassembled WGS sequence"/>
</dbReference>
<proteinExistence type="predicted"/>
<gene>
    <name evidence="2" type="ORF">LECACI_7A003693</name>
</gene>
<accession>A0AAI8YXA1</accession>
<keyword evidence="3" id="KW-1185">Reference proteome</keyword>
<dbReference type="PANTHER" id="PTHR13246:SF1">
    <property type="entry name" value="CYTOSOLIC ENDO-BETA-N-ACETYLGLUCOSAMINIDASE"/>
    <property type="match status" value="1"/>
</dbReference>
<evidence type="ECO:0000313" key="2">
    <source>
        <dbReference type="EMBL" id="CAK3976760.1"/>
    </source>
</evidence>
<dbReference type="InterPro" id="IPR005201">
    <property type="entry name" value="TIM_ENGase"/>
</dbReference>
<sequence>MAGPLKGFAHLESFSELRQWSEDGVRPLQRANTPMFPRPNSKKQPSNAGSHVMLVHDYAGGYNDYEACQGAQVQGELYTCDYLHNVESFVYFSHRLVTIPPPTWTNTCHRNGVKVLGTFIVEPGTSDVRCILEQDAGISWVAERLARIAKHHGFDGWLINIEASFPLLSWSRPKLEQFLGQLRESLGRQGKVVWYDALTTLNLVWYQNTLNSLNLPFALAAGSILTNYAWNPDLARRGKRTAEQSGLGVDALYFGIDAWAQNVQHDTKHSRKTWPSPGGGGTGTGVGMRDLQQIKSHDGDDLEEATLGTGIFAPGWSFEHFPDHRRAIDEAMWLGRRLPDNITCDCGPEALHASVDYEHNGIAEYAKSCPSGTKSFFHTNFQRAIFKSPDGTLCAHLGSQSILPKDRSVHLIGANGNLYGLLRTSLADSPSRCILSIEKIPEVKWLDPCARASLTLADLGISQNSSYQLTVKYRKLRPSEYIARLVVRRHGMQQADLRINLPTTTDITTLSRSFGHDNSTISSAQLEVDVADANTLQSKKTDIVEIHEITIQPKESLGLKCHVDDISLEICEDATNRSGRLVWSITNSETRHHSGSLANRGLPFSEVTGLCSHFDVKINGEEAGRAYALEYILNDHTLSRPENAEAMSVEITAIGFDGIVLGTKQALLAERDAWVVVSS</sequence>
<name>A0AAI8YXA1_9PEZI</name>
<dbReference type="AlphaFoldDB" id="A0AAI8YXA1"/>
<organism evidence="2 3">
    <name type="scientific">Lecanosticta acicola</name>
    <dbReference type="NCBI Taxonomy" id="111012"/>
    <lineage>
        <taxon>Eukaryota</taxon>
        <taxon>Fungi</taxon>
        <taxon>Dikarya</taxon>
        <taxon>Ascomycota</taxon>
        <taxon>Pezizomycotina</taxon>
        <taxon>Dothideomycetes</taxon>
        <taxon>Dothideomycetidae</taxon>
        <taxon>Mycosphaerellales</taxon>
        <taxon>Mycosphaerellaceae</taxon>
        <taxon>Lecanosticta</taxon>
    </lineage>
</organism>
<comment type="caution">
    <text evidence="2">The sequence shown here is derived from an EMBL/GenBank/DDBJ whole genome shotgun (WGS) entry which is preliminary data.</text>
</comment>
<dbReference type="PANTHER" id="PTHR13246">
    <property type="entry name" value="ENDO BETA N-ACETYLGLUCOSAMINIDASE"/>
    <property type="match status" value="1"/>
</dbReference>
<dbReference type="GO" id="GO:0033925">
    <property type="term" value="F:mannosyl-glycoprotein endo-beta-N-acetylglucosaminidase activity"/>
    <property type="evidence" value="ECO:0007669"/>
    <property type="project" value="UniProtKB-EC"/>
</dbReference>
<dbReference type="EMBL" id="CAVMBE010000018">
    <property type="protein sequence ID" value="CAK3976760.1"/>
    <property type="molecule type" value="Genomic_DNA"/>
</dbReference>
<evidence type="ECO:0000313" key="3">
    <source>
        <dbReference type="Proteomes" id="UP001296104"/>
    </source>
</evidence>
<protein>
    <submittedName>
        <fullName evidence="2">Glycosyl hydrolase family 85</fullName>
    </submittedName>
</protein>